<dbReference type="CDD" id="cd03259">
    <property type="entry name" value="ABC_Carb_Solutes_like"/>
    <property type="match status" value="1"/>
</dbReference>
<sequence>MQTILEIENVKKKYGKTQVLNGISLKVEEGEIISVLGPSGCGKSTLLRIIAGILPLDGGVVRIRGQEVSGPHHNLPAEKRGINMVFQDFALWPHMKVEDNITYGLKIQKVDKEESKRRVEEIAGLLHLDGLLGRYPAELSGGQQQRVAIARALVTKPSIVLLDEPLCNLDVQLRIEMRTEMSYLFHKLKTTVFHVTHDPSEAFAMADRIIVMNGGKIDQADEPRNCYLRPRTALVAGLLGAGNDLKGVTLLEGDQKGCRIQVGQEQLDGLFFPSEDHAEKSQGHKLAELRFRPEDGHWLGEKAEGNCFKARSILSTFEGGCYRVKMETGNGQEFCILHQNPIPEQTEGYVQVDKEKLYVYGSLAG</sequence>
<keyword evidence="5 11" id="KW-0067">ATP-binding</keyword>
<evidence type="ECO:0000256" key="4">
    <source>
        <dbReference type="ARBA" id="ARBA00022741"/>
    </source>
</evidence>
<reference evidence="11" key="2">
    <citation type="submission" date="2021-04" db="EMBL/GenBank/DDBJ databases">
        <authorList>
            <person name="Gilroy R."/>
        </authorList>
    </citation>
    <scope>NUCLEOTIDE SEQUENCE</scope>
    <source>
        <strain evidence="11">CHK188-4685</strain>
    </source>
</reference>
<keyword evidence="1" id="KW-0813">Transport</keyword>
<accession>A0A9D2L8K4</accession>
<protein>
    <recommendedName>
        <fullName evidence="9">ABC-type quaternary amine transporter</fullName>
        <ecNumber evidence="9">7.6.2.9</ecNumber>
    </recommendedName>
</protein>
<dbReference type="AlphaFoldDB" id="A0A9D2L8K4"/>
<dbReference type="EC" id="7.6.2.9" evidence="9"/>
<gene>
    <name evidence="11" type="ORF">H9716_08980</name>
</gene>
<keyword evidence="8" id="KW-0472">Membrane</keyword>
<keyword evidence="2" id="KW-1003">Cell membrane</keyword>
<dbReference type="PROSITE" id="PS00211">
    <property type="entry name" value="ABC_TRANSPORTER_1"/>
    <property type="match status" value="1"/>
</dbReference>
<dbReference type="GO" id="GO:0005524">
    <property type="term" value="F:ATP binding"/>
    <property type="evidence" value="ECO:0007669"/>
    <property type="project" value="UniProtKB-KW"/>
</dbReference>
<dbReference type="InterPro" id="IPR003439">
    <property type="entry name" value="ABC_transporter-like_ATP-bd"/>
</dbReference>
<keyword evidence="4" id="KW-0547">Nucleotide-binding</keyword>
<evidence type="ECO:0000256" key="8">
    <source>
        <dbReference type="ARBA" id="ARBA00023136"/>
    </source>
</evidence>
<dbReference type="GO" id="GO:0016020">
    <property type="term" value="C:membrane"/>
    <property type="evidence" value="ECO:0007669"/>
    <property type="project" value="InterPro"/>
</dbReference>
<feature type="domain" description="ABC transporter" evidence="10">
    <location>
        <begin position="5"/>
        <end position="239"/>
    </location>
</feature>
<dbReference type="GO" id="GO:0015418">
    <property type="term" value="F:ABC-type quaternary ammonium compound transporting activity"/>
    <property type="evidence" value="ECO:0007669"/>
    <property type="project" value="UniProtKB-EC"/>
</dbReference>
<dbReference type="EMBL" id="DWYS01000106">
    <property type="protein sequence ID" value="HJB07979.1"/>
    <property type="molecule type" value="Genomic_DNA"/>
</dbReference>
<evidence type="ECO:0000256" key="2">
    <source>
        <dbReference type="ARBA" id="ARBA00022475"/>
    </source>
</evidence>
<evidence type="ECO:0000259" key="10">
    <source>
        <dbReference type="PROSITE" id="PS50893"/>
    </source>
</evidence>
<name>A0A9D2L8K4_9FIRM</name>
<dbReference type="Pfam" id="PF00005">
    <property type="entry name" value="ABC_tran"/>
    <property type="match status" value="1"/>
</dbReference>
<dbReference type="SUPFAM" id="SSF52540">
    <property type="entry name" value="P-loop containing nucleoside triphosphate hydrolases"/>
    <property type="match status" value="1"/>
</dbReference>
<evidence type="ECO:0000256" key="9">
    <source>
        <dbReference type="ARBA" id="ARBA00066388"/>
    </source>
</evidence>
<dbReference type="GO" id="GO:0016887">
    <property type="term" value="F:ATP hydrolysis activity"/>
    <property type="evidence" value="ECO:0007669"/>
    <property type="project" value="InterPro"/>
</dbReference>
<dbReference type="GO" id="GO:0015408">
    <property type="term" value="F:ABC-type ferric iron transporter activity"/>
    <property type="evidence" value="ECO:0007669"/>
    <property type="project" value="InterPro"/>
</dbReference>
<dbReference type="PROSITE" id="PS50893">
    <property type="entry name" value="ABC_TRANSPORTER_2"/>
    <property type="match status" value="1"/>
</dbReference>
<dbReference type="Gene3D" id="3.40.50.300">
    <property type="entry name" value="P-loop containing nucleotide triphosphate hydrolases"/>
    <property type="match status" value="1"/>
</dbReference>
<keyword evidence="7" id="KW-0406">Ion transport</keyword>
<evidence type="ECO:0000256" key="1">
    <source>
        <dbReference type="ARBA" id="ARBA00022448"/>
    </source>
</evidence>
<proteinExistence type="predicted"/>
<dbReference type="InterPro" id="IPR017871">
    <property type="entry name" value="ABC_transporter-like_CS"/>
</dbReference>
<reference evidence="11" key="1">
    <citation type="journal article" date="2021" name="PeerJ">
        <title>Extensive microbial diversity within the chicken gut microbiome revealed by metagenomics and culture.</title>
        <authorList>
            <person name="Gilroy R."/>
            <person name="Ravi A."/>
            <person name="Getino M."/>
            <person name="Pursley I."/>
            <person name="Horton D.L."/>
            <person name="Alikhan N.F."/>
            <person name="Baker D."/>
            <person name="Gharbi K."/>
            <person name="Hall N."/>
            <person name="Watson M."/>
            <person name="Adriaenssens E.M."/>
            <person name="Foster-Nyarko E."/>
            <person name="Jarju S."/>
            <person name="Secka A."/>
            <person name="Antonio M."/>
            <person name="Oren A."/>
            <person name="Chaudhuri R.R."/>
            <person name="La Ragione R."/>
            <person name="Hildebrand F."/>
            <person name="Pallen M.J."/>
        </authorList>
    </citation>
    <scope>NUCLEOTIDE SEQUENCE</scope>
    <source>
        <strain evidence="11">CHK188-4685</strain>
    </source>
</reference>
<dbReference type="PANTHER" id="PTHR42781:SF4">
    <property type="entry name" value="SPERMIDINE_PUTRESCINE IMPORT ATP-BINDING PROTEIN POTA"/>
    <property type="match status" value="1"/>
</dbReference>
<evidence type="ECO:0000256" key="3">
    <source>
        <dbReference type="ARBA" id="ARBA00022496"/>
    </source>
</evidence>
<dbReference type="InterPro" id="IPR050093">
    <property type="entry name" value="ABC_SmlMolc_Importer"/>
</dbReference>
<dbReference type="InterPro" id="IPR003593">
    <property type="entry name" value="AAA+_ATPase"/>
</dbReference>
<dbReference type="PANTHER" id="PTHR42781">
    <property type="entry name" value="SPERMIDINE/PUTRESCINE IMPORT ATP-BINDING PROTEIN POTA"/>
    <property type="match status" value="1"/>
</dbReference>
<dbReference type="Proteomes" id="UP000886804">
    <property type="component" value="Unassembled WGS sequence"/>
</dbReference>
<comment type="caution">
    <text evidence="11">The sequence shown here is derived from an EMBL/GenBank/DDBJ whole genome shotgun (WGS) entry which is preliminary data.</text>
</comment>
<keyword evidence="6" id="KW-0408">Iron</keyword>
<evidence type="ECO:0000313" key="12">
    <source>
        <dbReference type="Proteomes" id="UP000886804"/>
    </source>
</evidence>
<dbReference type="InterPro" id="IPR015853">
    <property type="entry name" value="ABC_transpr_FbpC"/>
</dbReference>
<dbReference type="FunFam" id="3.40.50.300:FF:000425">
    <property type="entry name" value="Probable ABC transporter, ATP-binding subunit"/>
    <property type="match status" value="1"/>
</dbReference>
<dbReference type="SMART" id="SM00382">
    <property type="entry name" value="AAA"/>
    <property type="match status" value="1"/>
</dbReference>
<organism evidence="11 12">
    <name type="scientific">Candidatus Enterocloster faecavium</name>
    <dbReference type="NCBI Taxonomy" id="2838560"/>
    <lineage>
        <taxon>Bacteria</taxon>
        <taxon>Bacillati</taxon>
        <taxon>Bacillota</taxon>
        <taxon>Clostridia</taxon>
        <taxon>Lachnospirales</taxon>
        <taxon>Lachnospiraceae</taxon>
        <taxon>Enterocloster</taxon>
    </lineage>
</organism>
<evidence type="ECO:0000256" key="5">
    <source>
        <dbReference type="ARBA" id="ARBA00022840"/>
    </source>
</evidence>
<evidence type="ECO:0000313" key="11">
    <source>
        <dbReference type="EMBL" id="HJB07979.1"/>
    </source>
</evidence>
<evidence type="ECO:0000256" key="6">
    <source>
        <dbReference type="ARBA" id="ARBA00023004"/>
    </source>
</evidence>
<keyword evidence="3" id="KW-0410">Iron transport</keyword>
<dbReference type="InterPro" id="IPR027417">
    <property type="entry name" value="P-loop_NTPase"/>
</dbReference>
<evidence type="ECO:0000256" key="7">
    <source>
        <dbReference type="ARBA" id="ARBA00023065"/>
    </source>
</evidence>